<dbReference type="PANTHER" id="PTHR33993">
    <property type="entry name" value="GLYOXALASE-RELATED"/>
    <property type="match status" value="1"/>
</dbReference>
<proteinExistence type="predicted"/>
<organism evidence="2 3">
    <name type="scientific">Gemmobacter aquatilis</name>
    <dbReference type="NCBI Taxonomy" id="933059"/>
    <lineage>
        <taxon>Bacteria</taxon>
        <taxon>Pseudomonadati</taxon>
        <taxon>Pseudomonadota</taxon>
        <taxon>Alphaproteobacteria</taxon>
        <taxon>Rhodobacterales</taxon>
        <taxon>Paracoccaceae</taxon>
        <taxon>Gemmobacter</taxon>
    </lineage>
</organism>
<dbReference type="Gene3D" id="3.10.180.10">
    <property type="entry name" value="2,3-Dihydroxybiphenyl 1,2-Dioxygenase, domain 1"/>
    <property type="match status" value="2"/>
</dbReference>
<name>A0A1H8CF42_9RHOB</name>
<dbReference type="InterPro" id="IPR052164">
    <property type="entry name" value="Anthracycline_SecMetBiosynth"/>
</dbReference>
<gene>
    <name evidence="2" type="ORF">SAMN04488103_102492</name>
</gene>
<feature type="domain" description="VOC" evidence="1">
    <location>
        <begin position="7"/>
        <end position="119"/>
    </location>
</feature>
<dbReference type="InterPro" id="IPR004360">
    <property type="entry name" value="Glyas_Fos-R_dOase_dom"/>
</dbReference>
<dbReference type="InterPro" id="IPR037523">
    <property type="entry name" value="VOC_core"/>
</dbReference>
<dbReference type="InterPro" id="IPR029068">
    <property type="entry name" value="Glyas_Bleomycin-R_OHBP_Dase"/>
</dbReference>
<accession>A0A1H8CF42</accession>
<evidence type="ECO:0000313" key="2">
    <source>
        <dbReference type="EMBL" id="SEM93655.1"/>
    </source>
</evidence>
<evidence type="ECO:0000313" key="3">
    <source>
        <dbReference type="Proteomes" id="UP000198761"/>
    </source>
</evidence>
<dbReference type="PROSITE" id="PS51819">
    <property type="entry name" value="VOC"/>
    <property type="match status" value="2"/>
</dbReference>
<dbReference type="EMBL" id="FOCE01000002">
    <property type="protein sequence ID" value="SEM93655.1"/>
    <property type="molecule type" value="Genomic_DNA"/>
</dbReference>
<dbReference type="OrthoDB" id="9793039at2"/>
<dbReference type="AlphaFoldDB" id="A0A1H8CF42"/>
<dbReference type="SUPFAM" id="SSF54593">
    <property type="entry name" value="Glyoxalase/Bleomycin resistance protein/Dihydroxybiphenyl dioxygenase"/>
    <property type="match status" value="2"/>
</dbReference>
<dbReference type="PANTHER" id="PTHR33993:SF14">
    <property type="entry name" value="GB|AAF24581.1"/>
    <property type="match status" value="1"/>
</dbReference>
<keyword evidence="3" id="KW-1185">Reference proteome</keyword>
<dbReference type="Pfam" id="PF00903">
    <property type="entry name" value="Glyoxalase"/>
    <property type="match status" value="2"/>
</dbReference>
<sequence>MTPHHGAPCWYELTTPDLAASGTFYSGLLGWQIADAGMEGFTYHLASVAGTMVAGLWSPTDPMPHFWLCYFAVADCDATVAQAVALGASVHQPPNDIPGTGRFAILGDPQGAGFGILQPLPGGTGGAFDQMKTGHGNWHELTTPDPAAALAFYGALFGWTQSSVMPMGELGDYHIIARQGQDIGGIMRPPAPGLPPNWLPYFGAAGIDAAIAQITASGGTLINGPMEVPGGAFIAQALDPQGAAFAVVGPK</sequence>
<protein>
    <recommendedName>
        <fullName evidence="1">VOC domain-containing protein</fullName>
    </recommendedName>
</protein>
<dbReference type="CDD" id="cd07247">
    <property type="entry name" value="SgaA_N_like"/>
    <property type="match status" value="2"/>
</dbReference>
<feature type="domain" description="VOC" evidence="1">
    <location>
        <begin position="135"/>
        <end position="250"/>
    </location>
</feature>
<evidence type="ECO:0000259" key="1">
    <source>
        <dbReference type="PROSITE" id="PS51819"/>
    </source>
</evidence>
<dbReference type="Proteomes" id="UP000198761">
    <property type="component" value="Unassembled WGS sequence"/>
</dbReference>
<reference evidence="2 3" key="1">
    <citation type="submission" date="2016-10" db="EMBL/GenBank/DDBJ databases">
        <authorList>
            <person name="de Groot N.N."/>
        </authorList>
    </citation>
    <scope>NUCLEOTIDE SEQUENCE [LARGE SCALE GENOMIC DNA]</scope>
    <source>
        <strain evidence="2 3">DSM 3857</strain>
    </source>
</reference>
<dbReference type="RefSeq" id="WP_091298563.1">
    <property type="nucleotide sequence ID" value="NZ_FOCE01000002.1"/>
</dbReference>
<dbReference type="STRING" id="933059.SAMN04488103_102492"/>